<feature type="region of interest" description="Disordered" evidence="1">
    <location>
        <begin position="1"/>
        <end position="29"/>
    </location>
</feature>
<gene>
    <name evidence="2" type="ORF">RRG08_009598</name>
</gene>
<feature type="compositionally biased region" description="Basic and acidic residues" evidence="1">
    <location>
        <begin position="16"/>
        <end position="29"/>
    </location>
</feature>
<evidence type="ECO:0000313" key="3">
    <source>
        <dbReference type="Proteomes" id="UP001283361"/>
    </source>
</evidence>
<feature type="compositionally biased region" description="Polar residues" evidence="1">
    <location>
        <begin position="95"/>
        <end position="105"/>
    </location>
</feature>
<feature type="compositionally biased region" description="Polar residues" evidence="1">
    <location>
        <begin position="59"/>
        <end position="75"/>
    </location>
</feature>
<accession>A0AAE0XU69</accession>
<sequence length="153" mass="17153">MPSPCGPTGERGAVCRSRDDGGRATRRPDVCRIERQLESRECRRERKLLSPPPFPPKPNRSTSWPSTHSQVTTLSIGKDQQEKEKYETGRRGSSGRENASSCVRSNSREISPRGELVIGRNFSTPNLGDLWVSGELETKRCLQVTAQGHDTWF</sequence>
<dbReference type="EMBL" id="JAWDGP010007625">
    <property type="protein sequence ID" value="KAK3711009.1"/>
    <property type="molecule type" value="Genomic_DNA"/>
</dbReference>
<proteinExistence type="predicted"/>
<protein>
    <submittedName>
        <fullName evidence="2">Uncharacterized protein</fullName>
    </submittedName>
</protein>
<dbReference type="AlphaFoldDB" id="A0AAE0XU69"/>
<keyword evidence="3" id="KW-1185">Reference proteome</keyword>
<name>A0AAE0XU69_9GAST</name>
<feature type="compositionally biased region" description="Basic and acidic residues" evidence="1">
    <location>
        <begin position="79"/>
        <end position="90"/>
    </location>
</feature>
<reference evidence="2" key="1">
    <citation type="journal article" date="2023" name="G3 (Bethesda)">
        <title>A reference genome for the long-term kleptoplast-retaining sea slug Elysia crispata morphotype clarki.</title>
        <authorList>
            <person name="Eastman K.E."/>
            <person name="Pendleton A.L."/>
            <person name="Shaikh M.A."/>
            <person name="Suttiyut T."/>
            <person name="Ogas R."/>
            <person name="Tomko P."/>
            <person name="Gavelis G."/>
            <person name="Widhalm J.R."/>
            <person name="Wisecaver J.H."/>
        </authorList>
    </citation>
    <scope>NUCLEOTIDE SEQUENCE</scope>
    <source>
        <strain evidence="2">ECLA1</strain>
    </source>
</reference>
<evidence type="ECO:0000313" key="2">
    <source>
        <dbReference type="EMBL" id="KAK3711009.1"/>
    </source>
</evidence>
<organism evidence="2 3">
    <name type="scientific">Elysia crispata</name>
    <name type="common">lettuce slug</name>
    <dbReference type="NCBI Taxonomy" id="231223"/>
    <lineage>
        <taxon>Eukaryota</taxon>
        <taxon>Metazoa</taxon>
        <taxon>Spiralia</taxon>
        <taxon>Lophotrochozoa</taxon>
        <taxon>Mollusca</taxon>
        <taxon>Gastropoda</taxon>
        <taxon>Heterobranchia</taxon>
        <taxon>Euthyneura</taxon>
        <taxon>Panpulmonata</taxon>
        <taxon>Sacoglossa</taxon>
        <taxon>Placobranchoidea</taxon>
        <taxon>Plakobranchidae</taxon>
        <taxon>Elysia</taxon>
    </lineage>
</organism>
<dbReference type="Proteomes" id="UP001283361">
    <property type="component" value="Unassembled WGS sequence"/>
</dbReference>
<feature type="region of interest" description="Disordered" evidence="1">
    <location>
        <begin position="42"/>
        <end position="110"/>
    </location>
</feature>
<evidence type="ECO:0000256" key="1">
    <source>
        <dbReference type="SAM" id="MobiDB-lite"/>
    </source>
</evidence>
<comment type="caution">
    <text evidence="2">The sequence shown here is derived from an EMBL/GenBank/DDBJ whole genome shotgun (WGS) entry which is preliminary data.</text>
</comment>